<dbReference type="OrthoDB" id="115291at2"/>
<dbReference type="Proteomes" id="UP000183954">
    <property type="component" value="Unassembled WGS sequence"/>
</dbReference>
<dbReference type="STRING" id="1121420.SAMN02746098_02328"/>
<evidence type="ECO:0000313" key="3">
    <source>
        <dbReference type="Proteomes" id="UP000183954"/>
    </source>
</evidence>
<keyword evidence="2" id="KW-0378">Hydrolase</keyword>
<dbReference type="Gene3D" id="3.40.50.1820">
    <property type="entry name" value="alpha/beta hydrolase"/>
    <property type="match status" value="1"/>
</dbReference>
<evidence type="ECO:0000259" key="1">
    <source>
        <dbReference type="Pfam" id="PF01738"/>
    </source>
</evidence>
<organism evidence="2 3">
    <name type="scientific">Desulfosporosinus lacus DSM 15449</name>
    <dbReference type="NCBI Taxonomy" id="1121420"/>
    <lineage>
        <taxon>Bacteria</taxon>
        <taxon>Bacillati</taxon>
        <taxon>Bacillota</taxon>
        <taxon>Clostridia</taxon>
        <taxon>Eubacteriales</taxon>
        <taxon>Desulfitobacteriaceae</taxon>
        <taxon>Desulfosporosinus</taxon>
    </lineage>
</organism>
<gene>
    <name evidence="2" type="ORF">SAMN02746098_02328</name>
</gene>
<dbReference type="GO" id="GO:0016787">
    <property type="term" value="F:hydrolase activity"/>
    <property type="evidence" value="ECO:0007669"/>
    <property type="project" value="UniProtKB-KW"/>
</dbReference>
<keyword evidence="3" id="KW-1185">Reference proteome</keyword>
<dbReference type="AlphaFoldDB" id="A0A1M5Y7E9"/>
<evidence type="ECO:0000313" key="2">
    <source>
        <dbReference type="EMBL" id="SHI08010.1"/>
    </source>
</evidence>
<dbReference type="SUPFAM" id="SSF53474">
    <property type="entry name" value="alpha/beta-Hydrolases"/>
    <property type="match status" value="1"/>
</dbReference>
<dbReference type="Pfam" id="PF01738">
    <property type="entry name" value="DLH"/>
    <property type="match status" value="1"/>
</dbReference>
<accession>A0A1M5Y7E9</accession>
<name>A0A1M5Y7E9_9FIRM</name>
<sequence length="206" mass="23595">MVNSINNNEESVIIVLHEIYGINQHLKLICEQYSAAGYRVLCPNFVKSGDYFDYSREEEAYQYFIEHIGFYTMVDEVKSILLKAKSDYKYVFLLGFSVGATSAWICSDLENSVDGIICYYGSRIRDYESITPNCPVLLIFAEEEKSFNVRELTSSLGQKKFVDVHVLNGKHGFNDPFSNRYNEKCQQIAQDLADGFLIRVKEGPEV</sequence>
<dbReference type="InterPro" id="IPR029058">
    <property type="entry name" value="AB_hydrolase_fold"/>
</dbReference>
<dbReference type="RefSeq" id="WP_073029893.1">
    <property type="nucleotide sequence ID" value="NZ_FQXJ01000007.1"/>
</dbReference>
<proteinExistence type="predicted"/>
<dbReference type="PANTHER" id="PTHR46623">
    <property type="entry name" value="CARBOXYMETHYLENEBUTENOLIDASE-RELATED"/>
    <property type="match status" value="1"/>
</dbReference>
<protein>
    <submittedName>
        <fullName evidence="2">Dienelactone hydrolase</fullName>
    </submittedName>
</protein>
<dbReference type="EMBL" id="FQXJ01000007">
    <property type="protein sequence ID" value="SHI08010.1"/>
    <property type="molecule type" value="Genomic_DNA"/>
</dbReference>
<reference evidence="3" key="1">
    <citation type="submission" date="2016-11" db="EMBL/GenBank/DDBJ databases">
        <authorList>
            <person name="Varghese N."/>
            <person name="Submissions S."/>
        </authorList>
    </citation>
    <scope>NUCLEOTIDE SEQUENCE [LARGE SCALE GENOMIC DNA]</scope>
    <source>
        <strain evidence="3">DSM 15449</strain>
    </source>
</reference>
<dbReference type="InterPro" id="IPR051049">
    <property type="entry name" value="Dienelactone_hydrolase-like"/>
</dbReference>
<dbReference type="PANTHER" id="PTHR46623:SF6">
    <property type="entry name" value="ALPHA_BETA-HYDROLASES SUPERFAMILY PROTEIN"/>
    <property type="match status" value="1"/>
</dbReference>
<feature type="domain" description="Dienelactone hydrolase" evidence="1">
    <location>
        <begin position="8"/>
        <end position="187"/>
    </location>
</feature>
<dbReference type="InterPro" id="IPR002925">
    <property type="entry name" value="Dienelactn_hydro"/>
</dbReference>